<dbReference type="PATRIC" id="fig|1280947.3.peg.776"/>
<accession>A0A062US01</accession>
<organism evidence="2 3">
    <name type="scientific">Hyphomonas chukchiensis</name>
    <dbReference type="NCBI Taxonomy" id="1280947"/>
    <lineage>
        <taxon>Bacteria</taxon>
        <taxon>Pseudomonadati</taxon>
        <taxon>Pseudomonadota</taxon>
        <taxon>Alphaproteobacteria</taxon>
        <taxon>Hyphomonadales</taxon>
        <taxon>Hyphomonadaceae</taxon>
        <taxon>Hyphomonas</taxon>
    </lineage>
</organism>
<proteinExistence type="predicted"/>
<dbReference type="Proteomes" id="UP000027190">
    <property type="component" value="Unassembled WGS sequence"/>
</dbReference>
<reference evidence="2 3" key="1">
    <citation type="journal article" date="2014" name="Antonie Van Leeuwenhoek">
        <title>Hyphomonas beringensis sp. nov. and Hyphomonas chukchiensis sp. nov., isolated from surface seawater of the Bering Sea and Chukchi Sea.</title>
        <authorList>
            <person name="Li C."/>
            <person name="Lai Q."/>
            <person name="Li G."/>
            <person name="Dong C."/>
            <person name="Wang J."/>
            <person name="Liao Y."/>
            <person name="Shao Z."/>
        </authorList>
    </citation>
    <scope>NUCLEOTIDE SEQUENCE [LARGE SCALE GENOMIC DNA]</scope>
    <source>
        <strain evidence="2 3">BH-BN04-4</strain>
    </source>
</reference>
<dbReference type="NCBIfam" id="NF041384">
    <property type="entry name" value="YHS_seleno_dom"/>
    <property type="match status" value="1"/>
</dbReference>
<comment type="caution">
    <text evidence="2">The sequence shown here is derived from an EMBL/GenBank/DDBJ whole genome shotgun (WGS) entry which is preliminary data.</text>
</comment>
<dbReference type="eggNOG" id="COG3350">
    <property type="taxonomic scope" value="Bacteria"/>
</dbReference>
<name>A0A062US01_9PROT</name>
<feature type="chain" id="PRO_5001619473" description="YHS domain-containing protein" evidence="1">
    <location>
        <begin position="30"/>
        <end position="156"/>
    </location>
</feature>
<sequence>MGAIMKIRSTLFVAALLLAPAMAYAPAAAAEPAIYTGRFSTTALQGYDPVAYFETGAPAKGSKDISTEYKGATFLFTSAEHRDAFIADPEAYAPQYGGYCAWAMADGKYAKGDARYWKIVDGKLYLNYNSDIQGKWNADIPGFVSKADTEWSALNH</sequence>
<evidence type="ECO:0000313" key="2">
    <source>
        <dbReference type="EMBL" id="KCZ60229.1"/>
    </source>
</evidence>
<evidence type="ECO:0000313" key="3">
    <source>
        <dbReference type="Proteomes" id="UP000027190"/>
    </source>
</evidence>
<evidence type="ECO:0000256" key="1">
    <source>
        <dbReference type="SAM" id="SignalP"/>
    </source>
</evidence>
<keyword evidence="3" id="KW-1185">Reference proteome</keyword>
<feature type="signal peptide" evidence="1">
    <location>
        <begin position="1"/>
        <end position="29"/>
    </location>
</feature>
<evidence type="ECO:0008006" key="4">
    <source>
        <dbReference type="Google" id="ProtNLM"/>
    </source>
</evidence>
<dbReference type="AlphaFoldDB" id="A0A062US01"/>
<gene>
    <name evidence="2" type="ORF">HY30_12230</name>
</gene>
<keyword evidence="1" id="KW-0732">Signal</keyword>
<dbReference type="EMBL" id="AWFG01000010">
    <property type="protein sequence ID" value="KCZ60229.1"/>
    <property type="molecule type" value="Genomic_DNA"/>
</dbReference>
<protein>
    <recommendedName>
        <fullName evidence="4">YHS domain-containing protein</fullName>
    </recommendedName>
</protein>
<dbReference type="STRING" id="1280947.HY30_12230"/>